<proteinExistence type="predicted"/>
<sequence length="182" mass="19448">MMSEILTVMSSKLQQGIVAITYMDPSARVEFFSLVSMACCLIGAENGPYMLSTNLAVALLGLICCRSGSELQVVALCVFSLFTTITDVVHMCTNPSGWGGLWSAINIVMKLGAATSASRSSATFRSLTGEDDTLYPPAEDEYQSYQRPLATDIDYQSMAAEAAQKHASSSSDPATSSAYRPI</sequence>
<feature type="compositionally biased region" description="Low complexity" evidence="1">
    <location>
        <begin position="167"/>
        <end position="182"/>
    </location>
</feature>
<name>A0A6V3YF55_9EUKA</name>
<evidence type="ECO:0000256" key="1">
    <source>
        <dbReference type="SAM" id="MobiDB-lite"/>
    </source>
</evidence>
<dbReference type="AlphaFoldDB" id="A0A6V3YF55"/>
<evidence type="ECO:0000313" key="2">
    <source>
        <dbReference type="EMBL" id="CAE2217858.1"/>
    </source>
</evidence>
<accession>A0A6V3YF55</accession>
<gene>
    <name evidence="2" type="ORF">CPOL0286_LOCUS8163</name>
</gene>
<protein>
    <submittedName>
        <fullName evidence="2">Uncharacterized protein</fullName>
    </submittedName>
</protein>
<feature type="region of interest" description="Disordered" evidence="1">
    <location>
        <begin position="160"/>
        <end position="182"/>
    </location>
</feature>
<dbReference type="EMBL" id="HBKO01017878">
    <property type="protein sequence ID" value="CAE2217858.1"/>
    <property type="molecule type" value="Transcribed_RNA"/>
</dbReference>
<organism evidence="2">
    <name type="scientific">Prymnesium polylepis</name>
    <dbReference type="NCBI Taxonomy" id="72548"/>
    <lineage>
        <taxon>Eukaryota</taxon>
        <taxon>Haptista</taxon>
        <taxon>Haptophyta</taxon>
        <taxon>Prymnesiophyceae</taxon>
        <taxon>Prymnesiales</taxon>
        <taxon>Prymnesiaceae</taxon>
        <taxon>Prymnesium</taxon>
    </lineage>
</organism>
<reference evidence="2" key="1">
    <citation type="submission" date="2021-01" db="EMBL/GenBank/DDBJ databases">
        <authorList>
            <person name="Corre E."/>
            <person name="Pelletier E."/>
            <person name="Niang G."/>
            <person name="Scheremetjew M."/>
            <person name="Finn R."/>
            <person name="Kale V."/>
            <person name="Holt S."/>
            <person name="Cochrane G."/>
            <person name="Meng A."/>
            <person name="Brown T."/>
            <person name="Cohen L."/>
        </authorList>
    </citation>
    <scope>NUCLEOTIDE SEQUENCE</scope>
    <source>
        <strain evidence="2">UIO037</strain>
    </source>
</reference>